<organism evidence="2 3">
    <name type="scientific">Phenylobacterium kunshanense</name>
    <dbReference type="NCBI Taxonomy" id="1445034"/>
    <lineage>
        <taxon>Bacteria</taxon>
        <taxon>Pseudomonadati</taxon>
        <taxon>Pseudomonadota</taxon>
        <taxon>Alphaproteobacteria</taxon>
        <taxon>Caulobacterales</taxon>
        <taxon>Caulobacteraceae</taxon>
        <taxon>Phenylobacterium</taxon>
    </lineage>
</organism>
<evidence type="ECO:0000256" key="1">
    <source>
        <dbReference type="SAM" id="SignalP"/>
    </source>
</evidence>
<evidence type="ECO:0008006" key="4">
    <source>
        <dbReference type="Google" id="ProtNLM"/>
    </source>
</evidence>
<dbReference type="Proteomes" id="UP000249524">
    <property type="component" value="Unassembled WGS sequence"/>
</dbReference>
<gene>
    <name evidence="2" type="ORF">DJ019_13790</name>
</gene>
<reference evidence="2 3" key="1">
    <citation type="submission" date="2018-05" db="EMBL/GenBank/DDBJ databases">
        <authorList>
            <person name="Lanie J.A."/>
            <person name="Ng W.-L."/>
            <person name="Kazmierczak K.M."/>
            <person name="Andrzejewski T.M."/>
            <person name="Davidsen T.M."/>
            <person name="Wayne K.J."/>
            <person name="Tettelin H."/>
            <person name="Glass J.I."/>
            <person name="Rusch D."/>
            <person name="Podicherti R."/>
            <person name="Tsui H.-C.T."/>
            <person name="Winkler M.E."/>
        </authorList>
    </citation>
    <scope>NUCLEOTIDE SEQUENCE [LARGE SCALE GENOMIC DNA]</scope>
    <source>
        <strain evidence="2 3">BUT-10</strain>
    </source>
</reference>
<comment type="caution">
    <text evidence="2">The sequence shown here is derived from an EMBL/GenBank/DDBJ whole genome shotgun (WGS) entry which is preliminary data.</text>
</comment>
<keyword evidence="3" id="KW-1185">Reference proteome</keyword>
<dbReference type="AlphaFoldDB" id="A0A328BEE4"/>
<evidence type="ECO:0000313" key="3">
    <source>
        <dbReference type="Proteomes" id="UP000249524"/>
    </source>
</evidence>
<keyword evidence="1" id="KW-0732">Signal</keyword>
<feature type="signal peptide" evidence="1">
    <location>
        <begin position="1"/>
        <end position="21"/>
    </location>
</feature>
<sequence>MKFACLAAASAAALVAMPAAAADLRVSKEPVPMVRISLIGKTDAQVSAEIKNAAATVCNAEAGACVQTAVLNANRQYTAIKRARDGGATKVEVIREDRASVRVKIAGRSMDQIHADIDSAAKAVCKAVGSADFRTCVDKASRNAKTQLRDMQVASIGEFAAR</sequence>
<dbReference type="EMBL" id="QFYS01000006">
    <property type="protein sequence ID" value="RAK64246.1"/>
    <property type="molecule type" value="Genomic_DNA"/>
</dbReference>
<accession>A0A328BEE4</accession>
<proteinExistence type="predicted"/>
<feature type="chain" id="PRO_5016279318" description="UrcA family protein" evidence="1">
    <location>
        <begin position="22"/>
        <end position="162"/>
    </location>
</feature>
<protein>
    <recommendedName>
        <fullName evidence="4">UrcA family protein</fullName>
    </recommendedName>
</protein>
<evidence type="ECO:0000313" key="2">
    <source>
        <dbReference type="EMBL" id="RAK64246.1"/>
    </source>
</evidence>
<name>A0A328BEE4_9CAUL</name>
<dbReference type="RefSeq" id="WP_111276633.1">
    <property type="nucleotide sequence ID" value="NZ_QFYS01000006.1"/>
</dbReference>